<dbReference type="GO" id="GO:0005737">
    <property type="term" value="C:cytoplasm"/>
    <property type="evidence" value="ECO:0007669"/>
    <property type="project" value="TreeGrafter"/>
</dbReference>
<sequence>MKTFQRAIQEQESVKFYGKINKQFIGILILVFIFLPQGMGDLFLFNSLSKKLEKFQPKDPNDIKVYICGPTVIMQEYFKYDITLVMNITNIDDKIINRSNESNIPWKQLADRFEHEFLMEMENLNVLRPNFITRVNEYVPEIIQFIEKLESKGFAYEFNGSVYFDLEVYKKSHRYNLLRPETTKAAAETNPIPSVMEGEVLNSDIKKNQDDFVLWKASKDNEPSYSSKWGLGRPGWHIECSVMASEVFGNKLDIHAGGIDLCFPHHENEIAQCHAYFDGDNNEQVDGLERNTMGDDEKDPSISSDSWVNPMNYDPEQIKRAEATKKKLYNFISNVDAIIQDRINSMAGTIGTCKILDQMDSLKMNSDSKDSDKLSTVISERCLIRSSLNDLDKSLYNALKGCKTTVDESFCNNLNTSKALDAILNLITTTNINLRLLHSDILITINSFVKRILKIFGLLEHYGNHDSGSLATLDTMANILNDFRSNVRLAAKNKMDFKKYFELCDSVRNKIRDCGYQIDDEKEGSLIRKTFSSTVFIGRIVPCKESITFLYI</sequence>
<keyword evidence="12" id="KW-1185">Reference proteome</keyword>
<keyword evidence="4" id="KW-0547">Nucleotide-binding</keyword>
<feature type="domain" description="tRNA synthetases class I catalytic" evidence="10">
    <location>
        <begin position="76"/>
        <end position="279"/>
    </location>
</feature>
<evidence type="ECO:0000259" key="10">
    <source>
        <dbReference type="Pfam" id="PF01406"/>
    </source>
</evidence>
<dbReference type="SUPFAM" id="SSF47323">
    <property type="entry name" value="Anticodon-binding domain of a subclass of class I aminoacyl-tRNA synthetases"/>
    <property type="match status" value="1"/>
</dbReference>
<dbReference type="PRINTS" id="PR00983">
    <property type="entry name" value="TRNASYNTHCYS"/>
</dbReference>
<dbReference type="SUPFAM" id="SSF52374">
    <property type="entry name" value="Nucleotidylyl transferase"/>
    <property type="match status" value="1"/>
</dbReference>
<evidence type="ECO:0000313" key="12">
    <source>
        <dbReference type="Proteomes" id="UP000759131"/>
    </source>
</evidence>
<dbReference type="Proteomes" id="UP000759131">
    <property type="component" value="Unassembled WGS sequence"/>
</dbReference>
<reference evidence="11" key="1">
    <citation type="submission" date="2020-11" db="EMBL/GenBank/DDBJ databases">
        <authorList>
            <person name="Tran Van P."/>
        </authorList>
    </citation>
    <scope>NUCLEOTIDE SEQUENCE</scope>
</reference>
<keyword evidence="9" id="KW-0812">Transmembrane</keyword>
<evidence type="ECO:0000256" key="6">
    <source>
        <dbReference type="ARBA" id="ARBA00022840"/>
    </source>
</evidence>
<dbReference type="Gene3D" id="1.20.120.1910">
    <property type="entry name" value="Cysteine-tRNA ligase, C-terminal anti-codon recognition domain"/>
    <property type="match status" value="1"/>
</dbReference>
<feature type="region of interest" description="Disordered" evidence="8">
    <location>
        <begin position="289"/>
        <end position="310"/>
    </location>
</feature>
<dbReference type="InterPro" id="IPR014729">
    <property type="entry name" value="Rossmann-like_a/b/a_fold"/>
</dbReference>
<name>A0A7R9KDK6_9ACAR</name>
<dbReference type="InterPro" id="IPR024909">
    <property type="entry name" value="Cys-tRNA/MSH_ligase"/>
</dbReference>
<dbReference type="InterPro" id="IPR009080">
    <property type="entry name" value="tRNAsynth_Ia_anticodon-bd"/>
</dbReference>
<dbReference type="Gene3D" id="3.40.50.620">
    <property type="entry name" value="HUPs"/>
    <property type="match status" value="1"/>
</dbReference>
<keyword evidence="9" id="KW-1133">Transmembrane helix</keyword>
<dbReference type="PANTHER" id="PTHR10890:SF3">
    <property type="entry name" value="CYSTEINE--TRNA LIGASE, CYTOPLASMIC"/>
    <property type="match status" value="1"/>
</dbReference>
<dbReference type="PANTHER" id="PTHR10890">
    <property type="entry name" value="CYSTEINYL-TRNA SYNTHETASE"/>
    <property type="match status" value="1"/>
</dbReference>
<dbReference type="InterPro" id="IPR032678">
    <property type="entry name" value="tRNA-synt_1_cat_dom"/>
</dbReference>
<comment type="cofactor">
    <cofactor evidence="1">
        <name>Zn(2+)</name>
        <dbReference type="ChEBI" id="CHEBI:29105"/>
    </cofactor>
</comment>
<evidence type="ECO:0000256" key="5">
    <source>
        <dbReference type="ARBA" id="ARBA00022833"/>
    </source>
</evidence>
<dbReference type="Pfam" id="PF01406">
    <property type="entry name" value="tRNA-synt_1e"/>
    <property type="match status" value="1"/>
</dbReference>
<keyword evidence="2" id="KW-0436">Ligase</keyword>
<evidence type="ECO:0000256" key="7">
    <source>
        <dbReference type="ARBA" id="ARBA00039362"/>
    </source>
</evidence>
<protein>
    <recommendedName>
        <fullName evidence="7">Cysteine--tRNA ligase, cytoplasmic</fullName>
    </recommendedName>
</protein>
<gene>
    <name evidence="11" type="ORF">OSB1V03_LOCUS1197</name>
</gene>
<evidence type="ECO:0000256" key="3">
    <source>
        <dbReference type="ARBA" id="ARBA00022723"/>
    </source>
</evidence>
<dbReference type="GO" id="GO:0004817">
    <property type="term" value="F:cysteine-tRNA ligase activity"/>
    <property type="evidence" value="ECO:0007669"/>
    <property type="project" value="TreeGrafter"/>
</dbReference>
<feature type="transmembrane region" description="Helical" evidence="9">
    <location>
        <begin position="24"/>
        <end position="45"/>
    </location>
</feature>
<keyword evidence="9" id="KW-0472">Membrane</keyword>
<dbReference type="EMBL" id="OC854898">
    <property type="protein sequence ID" value="CAD7620716.1"/>
    <property type="molecule type" value="Genomic_DNA"/>
</dbReference>
<accession>A0A7R9KDK6</accession>
<evidence type="ECO:0000256" key="1">
    <source>
        <dbReference type="ARBA" id="ARBA00001947"/>
    </source>
</evidence>
<evidence type="ECO:0000256" key="4">
    <source>
        <dbReference type="ARBA" id="ARBA00022741"/>
    </source>
</evidence>
<organism evidence="11">
    <name type="scientific">Medioppia subpectinata</name>
    <dbReference type="NCBI Taxonomy" id="1979941"/>
    <lineage>
        <taxon>Eukaryota</taxon>
        <taxon>Metazoa</taxon>
        <taxon>Ecdysozoa</taxon>
        <taxon>Arthropoda</taxon>
        <taxon>Chelicerata</taxon>
        <taxon>Arachnida</taxon>
        <taxon>Acari</taxon>
        <taxon>Acariformes</taxon>
        <taxon>Sarcoptiformes</taxon>
        <taxon>Oribatida</taxon>
        <taxon>Brachypylina</taxon>
        <taxon>Oppioidea</taxon>
        <taxon>Oppiidae</taxon>
        <taxon>Medioppia</taxon>
    </lineage>
</organism>
<keyword evidence="6" id="KW-0067">ATP-binding</keyword>
<dbReference type="EMBL" id="CAJPIZ010000323">
    <property type="protein sequence ID" value="CAG2101146.1"/>
    <property type="molecule type" value="Genomic_DNA"/>
</dbReference>
<keyword evidence="5" id="KW-0862">Zinc</keyword>
<dbReference type="GO" id="GO:0005524">
    <property type="term" value="F:ATP binding"/>
    <property type="evidence" value="ECO:0007669"/>
    <property type="project" value="UniProtKB-KW"/>
</dbReference>
<dbReference type="AlphaFoldDB" id="A0A7R9KDK6"/>
<evidence type="ECO:0000256" key="9">
    <source>
        <dbReference type="SAM" id="Phobius"/>
    </source>
</evidence>
<evidence type="ECO:0000256" key="8">
    <source>
        <dbReference type="SAM" id="MobiDB-lite"/>
    </source>
</evidence>
<evidence type="ECO:0000313" key="11">
    <source>
        <dbReference type="EMBL" id="CAD7620716.1"/>
    </source>
</evidence>
<dbReference type="GO" id="GO:0006423">
    <property type="term" value="P:cysteinyl-tRNA aminoacylation"/>
    <property type="evidence" value="ECO:0007669"/>
    <property type="project" value="TreeGrafter"/>
</dbReference>
<keyword evidence="3" id="KW-0479">Metal-binding</keyword>
<proteinExistence type="predicted"/>
<dbReference type="GO" id="GO:0046872">
    <property type="term" value="F:metal ion binding"/>
    <property type="evidence" value="ECO:0007669"/>
    <property type="project" value="UniProtKB-KW"/>
</dbReference>
<evidence type="ECO:0000256" key="2">
    <source>
        <dbReference type="ARBA" id="ARBA00022598"/>
    </source>
</evidence>
<dbReference type="OrthoDB" id="438179at2759"/>